<reference evidence="2" key="2">
    <citation type="submission" date="2021-01" db="EMBL/GenBank/DDBJ databases">
        <authorList>
            <person name="Rahlff J."/>
        </authorList>
    </citation>
    <scope>NUCLEOTIDE SEQUENCE</scope>
</reference>
<organism evidence="2">
    <name type="scientific">uncultured archaeal virus</name>
    <dbReference type="NCBI Taxonomy" id="1960247"/>
    <lineage>
        <taxon>Viruses</taxon>
        <taxon>environmental samples</taxon>
    </lineage>
</organism>
<sequence length="330" mass="36865">MDIKKRKIIKLDKKTGAFVIATGISSTTLITSLLSQTSSTLLAKVRLLIEMQGIALFTDFIAEEAVQSAGMGVFIAKGRDTKTLEHAISTYKNIYSLAENVHQYAQWNIAKNAFDAFFLSAKENIVIYEALLENAKETAALRGETEDAGKVTIYSTEKYAIYLNGINTKKYSPSVIRIPPGTHTIDLKMKDKITYTETFSIEKYGIKNIGSVSKKIELQNTTKCLDVANGTTIILNDFQQIVLAGVKQKILTAAAEKASKNWLRKTCETRNIRIETDTETHNEHGQLLGWIFLGDLNVNVESVKRGFTISNKTTKKYEDEIKEAEKFAEK</sequence>
<dbReference type="SUPFAM" id="SSF50199">
    <property type="entry name" value="Staphylococcal nuclease"/>
    <property type="match status" value="1"/>
</dbReference>
<evidence type="ECO:0000313" key="2">
    <source>
        <dbReference type="EMBL" id="QTW05496.1"/>
    </source>
</evidence>
<protein>
    <submittedName>
        <fullName evidence="2">Nuclease</fullName>
    </submittedName>
</protein>
<name>A0A8B0LSB6_9VIRU</name>
<evidence type="ECO:0000256" key="1">
    <source>
        <dbReference type="SAM" id="Phobius"/>
    </source>
</evidence>
<proteinExistence type="predicted"/>
<keyword evidence="1" id="KW-0812">Transmembrane</keyword>
<feature type="transmembrane region" description="Helical" evidence="1">
    <location>
        <begin position="15"/>
        <end position="34"/>
    </location>
</feature>
<keyword evidence="1" id="KW-1133">Transmembrane helix</keyword>
<dbReference type="InterPro" id="IPR035437">
    <property type="entry name" value="SNase_OB-fold_sf"/>
</dbReference>
<accession>A0A8B0LSB6</accession>
<dbReference type="EMBL" id="MW522970">
    <property type="protein sequence ID" value="QTW05496.1"/>
    <property type="molecule type" value="Genomic_DNA"/>
</dbReference>
<dbReference type="Gene3D" id="2.40.50.90">
    <property type="match status" value="1"/>
</dbReference>
<reference evidence="2" key="1">
    <citation type="journal article" date="2021" name="Nat. Commun.">
        <title>Lytic archaeal viruses infect abundant primary producers in Earth's crust.</title>
        <authorList>
            <person name="Rahlff J."/>
            <person name="Turzynski V."/>
            <person name="Esser S.P."/>
            <person name="Monsees I."/>
            <person name="Bornemann T.L.V."/>
            <person name="Figueroa-Gonzalez P.A."/>
            <person name="Schulz F."/>
            <person name="Woyke T."/>
            <person name="Klingl A."/>
            <person name="Moraru C."/>
            <person name="Probst A.J."/>
        </authorList>
    </citation>
    <scope>NUCLEOTIDE SEQUENCE</scope>
</reference>
<keyword evidence="1" id="KW-0472">Membrane</keyword>